<keyword evidence="2" id="KW-1185">Reference proteome</keyword>
<dbReference type="KEGG" id="psin:CAK95_16195"/>
<dbReference type="Proteomes" id="UP000194137">
    <property type="component" value="Chromosome"/>
</dbReference>
<dbReference type="RefSeq" id="WP_086088843.1">
    <property type="nucleotide sequence ID" value="NZ_CP021112.1"/>
</dbReference>
<evidence type="ECO:0000313" key="1">
    <source>
        <dbReference type="EMBL" id="ARQ00448.1"/>
    </source>
</evidence>
<evidence type="ECO:0000313" key="2">
    <source>
        <dbReference type="Proteomes" id="UP000194137"/>
    </source>
</evidence>
<accession>A0A1W6ZT42</accession>
<dbReference type="EMBL" id="CP021112">
    <property type="protein sequence ID" value="ARQ00448.1"/>
    <property type="molecule type" value="Genomic_DNA"/>
</dbReference>
<name>A0A1W6ZT42_9HYPH</name>
<proteinExistence type="predicted"/>
<protein>
    <submittedName>
        <fullName evidence="1">Uncharacterized protein</fullName>
    </submittedName>
</protein>
<dbReference type="OrthoDB" id="8138512at2"/>
<organism evidence="1 2">
    <name type="scientific">Pseudorhodoplanes sinuspersici</name>
    <dbReference type="NCBI Taxonomy" id="1235591"/>
    <lineage>
        <taxon>Bacteria</taxon>
        <taxon>Pseudomonadati</taxon>
        <taxon>Pseudomonadota</taxon>
        <taxon>Alphaproteobacteria</taxon>
        <taxon>Hyphomicrobiales</taxon>
        <taxon>Pseudorhodoplanes</taxon>
    </lineage>
</organism>
<dbReference type="AlphaFoldDB" id="A0A1W6ZT42"/>
<gene>
    <name evidence="1" type="ORF">CAK95_16195</name>
</gene>
<sequence length="144" mass="15637">MAYQQGITGGDPLQQAFDACEPYRAAFSENCATFWRGQDKILDSMQEFASGWFTRRHEAARSAIETAQRAGAVHSPADAMRELQNWMTGSMQRMTADGVACQKHLMTVAECTLSAAATASHAPDFTSPPRPAPDSGPYQHARAA</sequence>
<reference evidence="1 2" key="1">
    <citation type="submission" date="2017-05" db="EMBL/GenBank/DDBJ databases">
        <title>Full genome sequence of Pseudorhodoplanes sinuspersici.</title>
        <authorList>
            <person name="Dastgheib S.M.M."/>
            <person name="Shavandi M."/>
            <person name="Tirandaz H."/>
        </authorList>
    </citation>
    <scope>NUCLEOTIDE SEQUENCE [LARGE SCALE GENOMIC DNA]</scope>
    <source>
        <strain evidence="1 2">RIPI110</strain>
    </source>
</reference>